<evidence type="ECO:0008006" key="3">
    <source>
        <dbReference type="Google" id="ProtNLM"/>
    </source>
</evidence>
<dbReference type="EMBL" id="BAABCE010000027">
    <property type="protein sequence ID" value="GAA3591302.1"/>
    <property type="molecule type" value="Genomic_DNA"/>
</dbReference>
<evidence type="ECO:0000313" key="1">
    <source>
        <dbReference type="EMBL" id="GAA3591302.1"/>
    </source>
</evidence>
<name>A0ABP6YUX7_9ACTN</name>
<dbReference type="Proteomes" id="UP001500707">
    <property type="component" value="Unassembled WGS sequence"/>
</dbReference>
<proteinExistence type="predicted"/>
<accession>A0ABP6YUX7</accession>
<dbReference type="RefSeq" id="WP_346186375.1">
    <property type="nucleotide sequence ID" value="NZ_BAABCE010000027.1"/>
</dbReference>
<sequence>MTLAEGEYEFECDECHGDGNVQVIQIVDDDTDEAGLVWDRCDDCRGEGTVWVDEKVAAEKILYGQTPTRTPAAT</sequence>
<comment type="caution">
    <text evidence="1">The sequence shown here is derived from an EMBL/GenBank/DDBJ whole genome shotgun (WGS) entry which is preliminary data.</text>
</comment>
<keyword evidence="2" id="KW-1185">Reference proteome</keyword>
<evidence type="ECO:0000313" key="2">
    <source>
        <dbReference type="Proteomes" id="UP001500707"/>
    </source>
</evidence>
<reference evidence="2" key="1">
    <citation type="journal article" date="2019" name="Int. J. Syst. Evol. Microbiol.">
        <title>The Global Catalogue of Microorganisms (GCM) 10K type strain sequencing project: providing services to taxonomists for standard genome sequencing and annotation.</title>
        <authorList>
            <consortium name="The Broad Institute Genomics Platform"/>
            <consortium name="The Broad Institute Genome Sequencing Center for Infectious Disease"/>
            <person name="Wu L."/>
            <person name="Ma J."/>
        </authorList>
    </citation>
    <scope>NUCLEOTIDE SEQUENCE [LARGE SCALE GENOMIC DNA]</scope>
    <source>
        <strain evidence="2">JCM 17656</strain>
    </source>
</reference>
<gene>
    <name evidence="1" type="ORF">GCM10022295_86190</name>
</gene>
<protein>
    <recommendedName>
        <fullName evidence="3">Transcription factor zinc-finger domain-containing protein</fullName>
    </recommendedName>
</protein>
<organism evidence="1 2">
    <name type="scientific">Streptomyces osmaniensis</name>
    <dbReference type="NCBI Taxonomy" id="593134"/>
    <lineage>
        <taxon>Bacteria</taxon>
        <taxon>Bacillati</taxon>
        <taxon>Actinomycetota</taxon>
        <taxon>Actinomycetes</taxon>
        <taxon>Kitasatosporales</taxon>
        <taxon>Streptomycetaceae</taxon>
        <taxon>Streptomyces</taxon>
    </lineage>
</organism>